<dbReference type="Proteomes" id="UP001634394">
    <property type="component" value="Unassembled WGS sequence"/>
</dbReference>
<comment type="caution">
    <text evidence="1">The sequence shown here is derived from an EMBL/GenBank/DDBJ whole genome shotgun (WGS) entry which is preliminary data.</text>
</comment>
<proteinExistence type="predicted"/>
<accession>A0ABD3VT71</accession>
<sequence>MFHVNSKVHCSNFLTLWESPCGRPFSTGWPWRHVIQTTLNYLQHRDLAGAYIRRLGNVPIPSSLLFRWSSVIPRNIHGHRPEAKLKSLYKGLNIYVAFLQRLEDKENMWIDSLTIFKEESVVGHIHELQNDLLIIGCLLETSIGMKPPRTEDMHIFDDLIIDNDVTSGSIEGYFIMTEFTRFLQEALLSFSNQQINKPG</sequence>
<dbReference type="AlphaFoldDB" id="A0ABD3VT71"/>
<reference evidence="1 2" key="1">
    <citation type="submission" date="2024-11" db="EMBL/GenBank/DDBJ databases">
        <title>Chromosome-level genome assembly of the freshwater bivalve Anodonta woodiana.</title>
        <authorList>
            <person name="Chen X."/>
        </authorList>
    </citation>
    <scope>NUCLEOTIDE SEQUENCE [LARGE SCALE GENOMIC DNA]</scope>
    <source>
        <strain evidence="1">MN2024</strain>
        <tissue evidence="1">Gills</tissue>
    </source>
</reference>
<evidence type="ECO:0000313" key="1">
    <source>
        <dbReference type="EMBL" id="KAL3863692.1"/>
    </source>
</evidence>
<protein>
    <submittedName>
        <fullName evidence="1">Uncharacterized protein</fullName>
    </submittedName>
</protein>
<gene>
    <name evidence="1" type="ORF">ACJMK2_005439</name>
</gene>
<keyword evidence="2" id="KW-1185">Reference proteome</keyword>
<dbReference type="EMBL" id="JBJQND010000010">
    <property type="protein sequence ID" value="KAL3863692.1"/>
    <property type="molecule type" value="Genomic_DNA"/>
</dbReference>
<name>A0ABD3VT71_SINWO</name>
<evidence type="ECO:0000313" key="2">
    <source>
        <dbReference type="Proteomes" id="UP001634394"/>
    </source>
</evidence>
<organism evidence="1 2">
    <name type="scientific">Sinanodonta woodiana</name>
    <name type="common">Chinese pond mussel</name>
    <name type="synonym">Anodonta woodiana</name>
    <dbReference type="NCBI Taxonomy" id="1069815"/>
    <lineage>
        <taxon>Eukaryota</taxon>
        <taxon>Metazoa</taxon>
        <taxon>Spiralia</taxon>
        <taxon>Lophotrochozoa</taxon>
        <taxon>Mollusca</taxon>
        <taxon>Bivalvia</taxon>
        <taxon>Autobranchia</taxon>
        <taxon>Heteroconchia</taxon>
        <taxon>Palaeoheterodonta</taxon>
        <taxon>Unionida</taxon>
        <taxon>Unionoidea</taxon>
        <taxon>Unionidae</taxon>
        <taxon>Unioninae</taxon>
        <taxon>Sinanodonta</taxon>
    </lineage>
</organism>